<evidence type="ECO:0000256" key="3">
    <source>
        <dbReference type="ARBA" id="ARBA00022833"/>
    </source>
</evidence>
<dbReference type="InterPro" id="IPR011016">
    <property type="entry name" value="Znf_RING-CH"/>
</dbReference>
<dbReference type="Pfam" id="PF13639">
    <property type="entry name" value="zf-RING_2"/>
    <property type="match status" value="1"/>
</dbReference>
<gene>
    <name evidence="8" type="ORF">SeMB42_g03913</name>
</gene>
<dbReference type="InterPro" id="IPR051834">
    <property type="entry name" value="RING_finger_E3_ligase"/>
</dbReference>
<dbReference type="PANTHER" id="PTHR45931:SF3">
    <property type="entry name" value="RING ZINC FINGER-CONTAINING PROTEIN"/>
    <property type="match status" value="1"/>
</dbReference>
<dbReference type="GO" id="GO:0006511">
    <property type="term" value="P:ubiquitin-dependent protein catabolic process"/>
    <property type="evidence" value="ECO:0007669"/>
    <property type="project" value="TreeGrafter"/>
</dbReference>
<evidence type="ECO:0000256" key="1">
    <source>
        <dbReference type="ARBA" id="ARBA00022723"/>
    </source>
</evidence>
<sequence>MRRSGREKYGGALLPPSGLDMTAWPPGRLSPSRPHTSPPSIHPSIFTGPQPLGPATRPEQRLPIQPTPPRPLCIYSTASSSLPSTMDPSRRLIISCFLAGLAIEANAALFFSTVVFIPYNHTVYRWLEPPTLPETAPPYSKAVEIGVVGANQATLSLTSQVWGATYYFGGATCTDTIIPSLTPDHYKVAAFLLLPWPSGSGKCSEAELFARALSYSAQSIFFAYDGAPSDYSAAIDSAIRNTSIDVPLVGIGRTDLTQMATAMQYYSNMGTVSQSTTAFDYATYGSNPQSVPGYLALAAVLNPSASSPSLLLQFFLSFVAGVVCVGLPCISSVHLLARHRRRQLQAELAANGITSLSVGKPTLDAIDLEALPVKEYHPKNKGGLVDPVGVSSNVPLSAMEVIAMDRIKPRPSASKNIVKSGNDQAAPLAAQTESSMLSPLSMQPLTMELEYPTTASMSPMSAASQEHNQVVLNDLNSPVPDAISPTQQHHRRTSTLSLNFVKDKIKNADGDGASIVSDAPSIESCTICIESFEDGEQVRVLPCNHFFHAHCVDTWLKERAAECPICRVEVKPARASFSSVRHHIPVDQDYIHHADEQTHDILSSSVPPQASAMLTSISDDGSSPLIGGGSGIYLEEVLNDSSDRASPVNGENGGKGKLVV</sequence>
<keyword evidence="1" id="KW-0479">Metal-binding</keyword>
<reference evidence="8 9" key="1">
    <citation type="journal article" date="2019" name="Sci. Rep.">
        <title>Comparative genomics of chytrid fungi reveal insights into the obligate biotrophic and pathogenic lifestyle of Synchytrium endobioticum.</title>
        <authorList>
            <person name="van de Vossenberg B.T.L.H."/>
            <person name="Warris S."/>
            <person name="Nguyen H.D.T."/>
            <person name="van Gent-Pelzer M.P.E."/>
            <person name="Joly D.L."/>
            <person name="van de Geest H.C."/>
            <person name="Bonants P.J.M."/>
            <person name="Smith D.S."/>
            <person name="Levesque C.A."/>
            <person name="van der Lee T.A.J."/>
        </authorList>
    </citation>
    <scope>NUCLEOTIDE SEQUENCE [LARGE SCALE GENOMIC DNA]</scope>
    <source>
        <strain evidence="8 9">MB42</strain>
    </source>
</reference>
<dbReference type="Gene3D" id="3.30.40.10">
    <property type="entry name" value="Zinc/RING finger domain, C3HC4 (zinc finger)"/>
    <property type="match status" value="1"/>
</dbReference>
<dbReference type="SUPFAM" id="SSF57850">
    <property type="entry name" value="RING/U-box"/>
    <property type="match status" value="1"/>
</dbReference>
<dbReference type="PROSITE" id="PS50089">
    <property type="entry name" value="ZF_RING_2"/>
    <property type="match status" value="1"/>
</dbReference>
<keyword evidence="9" id="KW-1185">Reference proteome</keyword>
<keyword evidence="6" id="KW-0812">Transmembrane</keyword>
<dbReference type="AlphaFoldDB" id="A0A507D2J7"/>
<dbReference type="VEuPathDB" id="FungiDB:SeMB42_g03913"/>
<dbReference type="Proteomes" id="UP000317494">
    <property type="component" value="Unassembled WGS sequence"/>
</dbReference>
<dbReference type="GO" id="GO:0005634">
    <property type="term" value="C:nucleus"/>
    <property type="evidence" value="ECO:0007669"/>
    <property type="project" value="TreeGrafter"/>
</dbReference>
<organism evidence="8 9">
    <name type="scientific">Synchytrium endobioticum</name>
    <dbReference type="NCBI Taxonomy" id="286115"/>
    <lineage>
        <taxon>Eukaryota</taxon>
        <taxon>Fungi</taxon>
        <taxon>Fungi incertae sedis</taxon>
        <taxon>Chytridiomycota</taxon>
        <taxon>Chytridiomycota incertae sedis</taxon>
        <taxon>Chytridiomycetes</taxon>
        <taxon>Synchytriales</taxon>
        <taxon>Synchytriaceae</taxon>
        <taxon>Synchytrium</taxon>
    </lineage>
</organism>
<accession>A0A507D2J7</accession>
<evidence type="ECO:0000259" key="7">
    <source>
        <dbReference type="PROSITE" id="PS50089"/>
    </source>
</evidence>
<dbReference type="GO" id="GO:0061630">
    <property type="term" value="F:ubiquitin protein ligase activity"/>
    <property type="evidence" value="ECO:0007669"/>
    <property type="project" value="TreeGrafter"/>
</dbReference>
<protein>
    <recommendedName>
        <fullName evidence="7">RING-type domain-containing protein</fullName>
    </recommendedName>
</protein>
<feature type="transmembrane region" description="Helical" evidence="6">
    <location>
        <begin position="310"/>
        <end position="337"/>
    </location>
</feature>
<feature type="region of interest" description="Disordered" evidence="5">
    <location>
        <begin position="1"/>
        <end position="67"/>
    </location>
</feature>
<keyword evidence="6" id="KW-0472">Membrane</keyword>
<comment type="caution">
    <text evidence="8">The sequence shown here is derived from an EMBL/GenBank/DDBJ whole genome shotgun (WGS) entry which is preliminary data.</text>
</comment>
<dbReference type="EMBL" id="QEAN01000148">
    <property type="protein sequence ID" value="TPX45693.1"/>
    <property type="molecule type" value="Genomic_DNA"/>
</dbReference>
<evidence type="ECO:0000256" key="2">
    <source>
        <dbReference type="ARBA" id="ARBA00022771"/>
    </source>
</evidence>
<dbReference type="InterPro" id="IPR013083">
    <property type="entry name" value="Znf_RING/FYVE/PHD"/>
</dbReference>
<feature type="transmembrane region" description="Helical" evidence="6">
    <location>
        <begin position="92"/>
        <end position="119"/>
    </location>
</feature>
<keyword evidence="3" id="KW-0862">Zinc</keyword>
<dbReference type="SMART" id="SM00744">
    <property type="entry name" value="RINGv"/>
    <property type="match status" value="1"/>
</dbReference>
<keyword evidence="6" id="KW-1133">Transmembrane helix</keyword>
<evidence type="ECO:0000256" key="4">
    <source>
        <dbReference type="PROSITE-ProRule" id="PRU00175"/>
    </source>
</evidence>
<evidence type="ECO:0000313" key="8">
    <source>
        <dbReference type="EMBL" id="TPX45693.1"/>
    </source>
</evidence>
<dbReference type="InterPro" id="IPR001841">
    <property type="entry name" value="Znf_RING"/>
</dbReference>
<evidence type="ECO:0000313" key="9">
    <source>
        <dbReference type="Proteomes" id="UP000317494"/>
    </source>
</evidence>
<feature type="domain" description="RING-type" evidence="7">
    <location>
        <begin position="525"/>
        <end position="567"/>
    </location>
</feature>
<dbReference type="PANTHER" id="PTHR45931">
    <property type="entry name" value="SI:CH211-59O9.10"/>
    <property type="match status" value="1"/>
</dbReference>
<dbReference type="GO" id="GO:0008270">
    <property type="term" value="F:zinc ion binding"/>
    <property type="evidence" value="ECO:0007669"/>
    <property type="project" value="UniProtKB-KW"/>
</dbReference>
<evidence type="ECO:0000256" key="5">
    <source>
        <dbReference type="SAM" id="MobiDB-lite"/>
    </source>
</evidence>
<name>A0A507D2J7_9FUNG</name>
<dbReference type="STRING" id="286115.A0A507D2J7"/>
<dbReference type="CDD" id="cd16454">
    <property type="entry name" value="RING-H2_PA-TM-RING"/>
    <property type="match status" value="1"/>
</dbReference>
<keyword evidence="2 4" id="KW-0863">Zinc-finger</keyword>
<dbReference type="SMART" id="SM00184">
    <property type="entry name" value="RING"/>
    <property type="match status" value="1"/>
</dbReference>
<evidence type="ECO:0000256" key="6">
    <source>
        <dbReference type="SAM" id="Phobius"/>
    </source>
</evidence>
<proteinExistence type="predicted"/>